<dbReference type="RefSeq" id="WP_197548230.1">
    <property type="nucleotide sequence ID" value="NZ_CP063091.1"/>
</dbReference>
<protein>
    <submittedName>
        <fullName evidence="1">Uncharacterized protein</fullName>
    </submittedName>
</protein>
<dbReference type="EMBL" id="CP063091">
    <property type="protein sequence ID" value="QOR04676.1"/>
    <property type="molecule type" value="Genomic_DNA"/>
</dbReference>
<name>A0ABX6TYF8_9BACT</name>
<keyword evidence="2" id="KW-1185">Reference proteome</keyword>
<organism evidence="1 2">
    <name type="scientific">Campylobacter cuniculorum</name>
    <dbReference type="NCBI Taxonomy" id="374106"/>
    <lineage>
        <taxon>Bacteria</taxon>
        <taxon>Pseudomonadati</taxon>
        <taxon>Campylobacterota</taxon>
        <taxon>Epsilonproteobacteria</taxon>
        <taxon>Campylobacterales</taxon>
        <taxon>Campylobacteraceae</taxon>
        <taxon>Campylobacter</taxon>
    </lineage>
</organism>
<reference evidence="1 2" key="1">
    <citation type="submission" date="2020-10" db="EMBL/GenBank/DDBJ databases">
        <title>Campylobacter and Helicobacter PacBio genomes.</title>
        <authorList>
            <person name="Lane C."/>
        </authorList>
    </citation>
    <scope>NUCLEOTIDE SEQUENCE [LARGE SCALE GENOMIC DNA]</scope>
    <source>
        <strain evidence="1 2">2010D-8469</strain>
    </source>
</reference>
<gene>
    <name evidence="1" type="ORF">A0071_01620</name>
</gene>
<dbReference type="Proteomes" id="UP000594874">
    <property type="component" value="Chromosome"/>
</dbReference>
<accession>A0ABX6TYF8</accession>
<evidence type="ECO:0000313" key="1">
    <source>
        <dbReference type="EMBL" id="QOR04676.1"/>
    </source>
</evidence>
<sequence>MFKKIKYENGKREIYLGGLRIFKYTNQAKFLEYILEKKLFDAYMNFRAEGGGGSQIPFKTLLYSS</sequence>
<evidence type="ECO:0000313" key="2">
    <source>
        <dbReference type="Proteomes" id="UP000594874"/>
    </source>
</evidence>
<proteinExistence type="predicted"/>